<gene>
    <name evidence="1" type="ORF">GH723_01305</name>
</gene>
<reference evidence="1 2" key="1">
    <citation type="submission" date="2019-11" db="EMBL/GenBank/DDBJ databases">
        <authorList>
            <person name="He Y."/>
        </authorList>
    </citation>
    <scope>NUCLEOTIDE SEQUENCE [LARGE SCALE GENOMIC DNA]</scope>
    <source>
        <strain evidence="1 2">SCSIO 58843</strain>
    </source>
</reference>
<proteinExistence type="predicted"/>
<dbReference type="EMBL" id="CP045851">
    <property type="protein sequence ID" value="QGG93852.1"/>
    <property type="molecule type" value="Genomic_DNA"/>
</dbReference>
<dbReference type="AlphaFoldDB" id="A0A5Q2RGC3"/>
<dbReference type="InterPro" id="IPR029058">
    <property type="entry name" value="AB_hydrolase_fold"/>
</dbReference>
<accession>A0A5Q2RGC3</accession>
<organism evidence="1 2">
    <name type="scientific">Actinomarinicola tropica</name>
    <dbReference type="NCBI Taxonomy" id="2789776"/>
    <lineage>
        <taxon>Bacteria</taxon>
        <taxon>Bacillati</taxon>
        <taxon>Actinomycetota</taxon>
        <taxon>Acidimicrobiia</taxon>
        <taxon>Acidimicrobiales</taxon>
        <taxon>Iamiaceae</taxon>
        <taxon>Actinomarinicola</taxon>
    </lineage>
</organism>
<dbReference type="Proteomes" id="UP000334019">
    <property type="component" value="Chromosome"/>
</dbReference>
<dbReference type="Gene3D" id="3.40.50.1820">
    <property type="entry name" value="alpha/beta hydrolase"/>
    <property type="match status" value="1"/>
</dbReference>
<protein>
    <submittedName>
        <fullName evidence="1">Uncharacterized protein</fullName>
    </submittedName>
</protein>
<evidence type="ECO:0000313" key="2">
    <source>
        <dbReference type="Proteomes" id="UP000334019"/>
    </source>
</evidence>
<evidence type="ECO:0000313" key="1">
    <source>
        <dbReference type="EMBL" id="QGG93852.1"/>
    </source>
</evidence>
<dbReference type="SUPFAM" id="SSF53474">
    <property type="entry name" value="alpha/beta-Hydrolases"/>
    <property type="match status" value="1"/>
</dbReference>
<keyword evidence="2" id="KW-1185">Reference proteome</keyword>
<name>A0A5Q2RGC3_9ACTN</name>
<dbReference type="KEGG" id="atq:GH723_01305"/>
<sequence>MVSGVPSAGGEVVSETLPFDGGRRVTAHLPVAAPEVIVFAGDGQLVAPWGAGFRPSGPLPDVLPRAYLVAGTEEPFFRDNAGRWAEAFAAAGADVVMIERPGGHGAASWRDELPAVISWLVG</sequence>